<dbReference type="EMBL" id="JAHIBW010000017">
    <property type="protein sequence ID" value="KAG7302800.1"/>
    <property type="molecule type" value="Genomic_DNA"/>
</dbReference>
<proteinExistence type="predicted"/>
<reference evidence="2 3" key="1">
    <citation type="submission" date="2021-06" db="EMBL/GenBank/DDBJ databases">
        <title>A haploid diamondback moth (Plutella xylostella L.) genome assembly resolves 31 chromosomes and identifies a diamide resistance mutation.</title>
        <authorList>
            <person name="Ward C.M."/>
            <person name="Perry K.D."/>
            <person name="Baker G."/>
            <person name="Powis K."/>
            <person name="Heckel D.G."/>
            <person name="Baxter S.W."/>
        </authorList>
    </citation>
    <scope>NUCLEOTIDE SEQUENCE [LARGE SCALE GENOMIC DNA]</scope>
    <source>
        <strain evidence="2 3">LV</strain>
        <tissue evidence="2">Single pupa</tissue>
    </source>
</reference>
<keyword evidence="3" id="KW-1185">Reference proteome</keyword>
<dbReference type="Proteomes" id="UP000823941">
    <property type="component" value="Chromosome 17"/>
</dbReference>
<feature type="region of interest" description="Disordered" evidence="1">
    <location>
        <begin position="1"/>
        <end position="21"/>
    </location>
</feature>
<name>A0ABQ7QC56_PLUXY</name>
<sequence>MKRRITRKRAKSAHTHTRRARTITQCTMTAALAAASRTPTGYRWTYPRCHRMTQKRRSLRDPRSRRLNRTTKTTPTKNLYGRPYIDRTMVAAARRRSCSGG</sequence>
<evidence type="ECO:0008006" key="4">
    <source>
        <dbReference type="Google" id="ProtNLM"/>
    </source>
</evidence>
<gene>
    <name evidence="2" type="ORF">JYU34_012777</name>
</gene>
<feature type="region of interest" description="Disordered" evidence="1">
    <location>
        <begin position="53"/>
        <end position="80"/>
    </location>
</feature>
<accession>A0ABQ7QC56</accession>
<evidence type="ECO:0000313" key="2">
    <source>
        <dbReference type="EMBL" id="KAG7302800.1"/>
    </source>
</evidence>
<evidence type="ECO:0000313" key="3">
    <source>
        <dbReference type="Proteomes" id="UP000823941"/>
    </source>
</evidence>
<evidence type="ECO:0000256" key="1">
    <source>
        <dbReference type="SAM" id="MobiDB-lite"/>
    </source>
</evidence>
<comment type="caution">
    <text evidence="2">The sequence shown here is derived from an EMBL/GenBank/DDBJ whole genome shotgun (WGS) entry which is preliminary data.</text>
</comment>
<organism evidence="2 3">
    <name type="scientific">Plutella xylostella</name>
    <name type="common">Diamondback moth</name>
    <name type="synonym">Plutella maculipennis</name>
    <dbReference type="NCBI Taxonomy" id="51655"/>
    <lineage>
        <taxon>Eukaryota</taxon>
        <taxon>Metazoa</taxon>
        <taxon>Ecdysozoa</taxon>
        <taxon>Arthropoda</taxon>
        <taxon>Hexapoda</taxon>
        <taxon>Insecta</taxon>
        <taxon>Pterygota</taxon>
        <taxon>Neoptera</taxon>
        <taxon>Endopterygota</taxon>
        <taxon>Lepidoptera</taxon>
        <taxon>Glossata</taxon>
        <taxon>Ditrysia</taxon>
        <taxon>Yponomeutoidea</taxon>
        <taxon>Plutellidae</taxon>
        <taxon>Plutella</taxon>
    </lineage>
</organism>
<protein>
    <recommendedName>
        <fullName evidence="4">Secreted protein</fullName>
    </recommendedName>
</protein>